<reference evidence="1" key="1">
    <citation type="journal article" date="2023" name="G3 (Bethesda)">
        <title>A reference genome for the long-term kleptoplast-retaining sea slug Elysia crispata morphotype clarki.</title>
        <authorList>
            <person name="Eastman K.E."/>
            <person name="Pendleton A.L."/>
            <person name="Shaikh M.A."/>
            <person name="Suttiyut T."/>
            <person name="Ogas R."/>
            <person name="Tomko P."/>
            <person name="Gavelis G."/>
            <person name="Widhalm J.R."/>
            <person name="Wisecaver J.H."/>
        </authorList>
    </citation>
    <scope>NUCLEOTIDE SEQUENCE</scope>
    <source>
        <strain evidence="1">ECLA1</strain>
    </source>
</reference>
<dbReference type="AlphaFoldDB" id="A0AAE1BC92"/>
<proteinExistence type="predicted"/>
<evidence type="ECO:0000313" key="1">
    <source>
        <dbReference type="EMBL" id="KAK3802671.1"/>
    </source>
</evidence>
<dbReference type="PROSITE" id="PS51257">
    <property type="entry name" value="PROKAR_LIPOPROTEIN"/>
    <property type="match status" value="1"/>
</dbReference>
<protein>
    <submittedName>
        <fullName evidence="1">Uncharacterized protein</fullName>
    </submittedName>
</protein>
<sequence length="122" mass="14029">MRTPNRDLLPPTFHPYFCLTCGCHKQGKVSWYWDNTADDCGNLRVVQLRPSKHWRLEGCDGDQVFVVTWSTDRDINDSDQQILLGSLDQPSNCQQRTHSSPVLLYIILFSLSVSDLGDWSDR</sequence>
<name>A0AAE1BC92_9GAST</name>
<dbReference type="EMBL" id="JAWDGP010000218">
    <property type="protein sequence ID" value="KAK3802671.1"/>
    <property type="molecule type" value="Genomic_DNA"/>
</dbReference>
<gene>
    <name evidence="1" type="ORF">RRG08_001934</name>
</gene>
<evidence type="ECO:0000313" key="2">
    <source>
        <dbReference type="Proteomes" id="UP001283361"/>
    </source>
</evidence>
<accession>A0AAE1BC92</accession>
<dbReference type="Proteomes" id="UP001283361">
    <property type="component" value="Unassembled WGS sequence"/>
</dbReference>
<keyword evidence="2" id="KW-1185">Reference proteome</keyword>
<comment type="caution">
    <text evidence="1">The sequence shown here is derived from an EMBL/GenBank/DDBJ whole genome shotgun (WGS) entry which is preliminary data.</text>
</comment>
<organism evidence="1 2">
    <name type="scientific">Elysia crispata</name>
    <name type="common">lettuce slug</name>
    <dbReference type="NCBI Taxonomy" id="231223"/>
    <lineage>
        <taxon>Eukaryota</taxon>
        <taxon>Metazoa</taxon>
        <taxon>Spiralia</taxon>
        <taxon>Lophotrochozoa</taxon>
        <taxon>Mollusca</taxon>
        <taxon>Gastropoda</taxon>
        <taxon>Heterobranchia</taxon>
        <taxon>Euthyneura</taxon>
        <taxon>Panpulmonata</taxon>
        <taxon>Sacoglossa</taxon>
        <taxon>Placobranchoidea</taxon>
        <taxon>Plakobranchidae</taxon>
        <taxon>Elysia</taxon>
    </lineage>
</organism>